<evidence type="ECO:0000256" key="17">
    <source>
        <dbReference type="ARBA" id="ARBA00048623"/>
    </source>
</evidence>
<evidence type="ECO:0000256" key="1">
    <source>
        <dbReference type="ARBA" id="ARBA00001946"/>
    </source>
</evidence>
<comment type="catalytic activity">
    <reaction evidence="17 19">
        <text>alpha-ribazole + adenosylcob(III)inamide-GDP = adenosylcob(III)alamin + GMP + H(+)</text>
        <dbReference type="Rhea" id="RHEA:16049"/>
        <dbReference type="ChEBI" id="CHEBI:10329"/>
        <dbReference type="ChEBI" id="CHEBI:15378"/>
        <dbReference type="ChEBI" id="CHEBI:18408"/>
        <dbReference type="ChEBI" id="CHEBI:58115"/>
        <dbReference type="ChEBI" id="CHEBI:60487"/>
        <dbReference type="EC" id="2.7.8.26"/>
    </reaction>
</comment>
<evidence type="ECO:0000256" key="13">
    <source>
        <dbReference type="ARBA" id="ARBA00023136"/>
    </source>
</evidence>
<evidence type="ECO:0000256" key="19">
    <source>
        <dbReference type="HAMAP-Rule" id="MF_00719"/>
    </source>
</evidence>
<gene>
    <name evidence="19" type="primary">cobS</name>
    <name evidence="20" type="ORF">EV192_11697</name>
</gene>
<dbReference type="GO" id="GO:0009236">
    <property type="term" value="P:cobalamin biosynthetic process"/>
    <property type="evidence" value="ECO:0007669"/>
    <property type="project" value="UniProtKB-UniRule"/>
</dbReference>
<feature type="transmembrane region" description="Helical" evidence="19">
    <location>
        <begin position="152"/>
        <end position="177"/>
    </location>
</feature>
<reference evidence="20 21" key="1">
    <citation type="submission" date="2019-03" db="EMBL/GenBank/DDBJ databases">
        <title>Genomic Encyclopedia of Type Strains, Phase IV (KMG-IV): sequencing the most valuable type-strain genomes for metagenomic binning, comparative biology and taxonomic classification.</title>
        <authorList>
            <person name="Goeker M."/>
        </authorList>
    </citation>
    <scope>NUCLEOTIDE SEQUENCE [LARGE SCALE GENOMIC DNA]</scope>
    <source>
        <strain evidence="20 21">DSM 45934</strain>
    </source>
</reference>
<comment type="catalytic activity">
    <reaction evidence="18 19">
        <text>alpha-ribazole 5'-phosphate + adenosylcob(III)inamide-GDP = adenosylcob(III)alamin 5'-phosphate + GMP + H(+)</text>
        <dbReference type="Rhea" id="RHEA:23560"/>
        <dbReference type="ChEBI" id="CHEBI:15378"/>
        <dbReference type="ChEBI" id="CHEBI:57918"/>
        <dbReference type="ChEBI" id="CHEBI:58115"/>
        <dbReference type="ChEBI" id="CHEBI:60487"/>
        <dbReference type="ChEBI" id="CHEBI:60493"/>
        <dbReference type="EC" id="2.7.8.26"/>
    </reaction>
</comment>
<keyword evidence="11 19" id="KW-0460">Magnesium</keyword>
<dbReference type="PANTHER" id="PTHR34148">
    <property type="entry name" value="ADENOSYLCOBINAMIDE-GDP RIBAZOLETRANSFERASE"/>
    <property type="match status" value="1"/>
</dbReference>
<dbReference type="GO" id="GO:0005886">
    <property type="term" value="C:plasma membrane"/>
    <property type="evidence" value="ECO:0007669"/>
    <property type="project" value="UniProtKB-SubCell"/>
</dbReference>
<keyword evidence="9 19" id="KW-0808">Transferase</keyword>
<keyword evidence="8 19" id="KW-0169">Cobalamin biosynthesis</keyword>
<keyword evidence="7 19" id="KW-1003">Cell membrane</keyword>
<keyword evidence="10 19" id="KW-0812">Transmembrane</keyword>
<evidence type="ECO:0000256" key="15">
    <source>
        <dbReference type="ARBA" id="ARBA00032605"/>
    </source>
</evidence>
<feature type="transmembrane region" description="Helical" evidence="19">
    <location>
        <begin position="98"/>
        <end position="131"/>
    </location>
</feature>
<evidence type="ECO:0000313" key="20">
    <source>
        <dbReference type="EMBL" id="TCO48044.1"/>
    </source>
</evidence>
<dbReference type="InterPro" id="IPR003805">
    <property type="entry name" value="CobS"/>
</dbReference>
<dbReference type="HAMAP" id="MF_00719">
    <property type="entry name" value="CobS"/>
    <property type="match status" value="1"/>
</dbReference>
<evidence type="ECO:0000256" key="14">
    <source>
        <dbReference type="ARBA" id="ARBA00025228"/>
    </source>
</evidence>
<evidence type="ECO:0000256" key="9">
    <source>
        <dbReference type="ARBA" id="ARBA00022679"/>
    </source>
</evidence>
<evidence type="ECO:0000256" key="8">
    <source>
        <dbReference type="ARBA" id="ARBA00022573"/>
    </source>
</evidence>
<comment type="function">
    <text evidence="14 19">Joins adenosylcobinamide-GDP and alpha-ribazole to generate adenosylcobalamin (Ado-cobalamin). Also synthesizes adenosylcobalamin 5'-phosphate from adenosylcobinamide-GDP and alpha-ribazole 5'-phosphate.</text>
</comment>
<name>A0A4R2IS35_9PSEU</name>
<evidence type="ECO:0000256" key="18">
    <source>
        <dbReference type="ARBA" id="ARBA00049504"/>
    </source>
</evidence>
<comment type="similarity">
    <text evidence="4 19">Belongs to the CobS family.</text>
</comment>
<dbReference type="AlphaFoldDB" id="A0A4R2IS35"/>
<comment type="caution">
    <text evidence="20">The sequence shown here is derived from an EMBL/GenBank/DDBJ whole genome shotgun (WGS) entry which is preliminary data.</text>
</comment>
<evidence type="ECO:0000256" key="4">
    <source>
        <dbReference type="ARBA" id="ARBA00010561"/>
    </source>
</evidence>
<accession>A0A4R2IS35</accession>
<dbReference type="GO" id="GO:0051073">
    <property type="term" value="F:adenosylcobinamide-GDP ribazoletransferase activity"/>
    <property type="evidence" value="ECO:0007669"/>
    <property type="project" value="UniProtKB-UniRule"/>
</dbReference>
<evidence type="ECO:0000256" key="6">
    <source>
        <dbReference type="ARBA" id="ARBA00015850"/>
    </source>
</evidence>
<evidence type="ECO:0000313" key="21">
    <source>
        <dbReference type="Proteomes" id="UP000295680"/>
    </source>
</evidence>
<feature type="transmembrane region" description="Helical" evidence="19">
    <location>
        <begin position="51"/>
        <end position="69"/>
    </location>
</feature>
<dbReference type="Pfam" id="PF02654">
    <property type="entry name" value="CobS"/>
    <property type="match status" value="1"/>
</dbReference>
<comment type="cofactor">
    <cofactor evidence="1 19">
        <name>Mg(2+)</name>
        <dbReference type="ChEBI" id="CHEBI:18420"/>
    </cofactor>
</comment>
<dbReference type="EMBL" id="SLWS01000016">
    <property type="protein sequence ID" value="TCO48044.1"/>
    <property type="molecule type" value="Genomic_DNA"/>
</dbReference>
<keyword evidence="21" id="KW-1185">Reference proteome</keyword>
<keyword evidence="13 19" id="KW-0472">Membrane</keyword>
<dbReference type="PANTHER" id="PTHR34148:SF1">
    <property type="entry name" value="ADENOSYLCOBINAMIDE-GDP RIBAZOLETRANSFERASE"/>
    <property type="match status" value="1"/>
</dbReference>
<evidence type="ECO:0000256" key="16">
    <source>
        <dbReference type="ARBA" id="ARBA00032853"/>
    </source>
</evidence>
<evidence type="ECO:0000256" key="2">
    <source>
        <dbReference type="ARBA" id="ARBA00004651"/>
    </source>
</evidence>
<dbReference type="GO" id="GO:0008818">
    <property type="term" value="F:cobalamin 5'-phosphate synthase activity"/>
    <property type="evidence" value="ECO:0007669"/>
    <property type="project" value="UniProtKB-UniRule"/>
</dbReference>
<evidence type="ECO:0000256" key="3">
    <source>
        <dbReference type="ARBA" id="ARBA00004663"/>
    </source>
</evidence>
<dbReference type="EC" id="2.7.8.26" evidence="5 19"/>
<dbReference type="Proteomes" id="UP000295680">
    <property type="component" value="Unassembled WGS sequence"/>
</dbReference>
<comment type="pathway">
    <text evidence="3 19">Cofactor biosynthesis; adenosylcobalamin biosynthesis; adenosylcobalamin from cob(II)yrinate a,c-diamide: step 7/7.</text>
</comment>
<proteinExistence type="inferred from homology"/>
<comment type="subcellular location">
    <subcellularLocation>
        <location evidence="2 19">Cell membrane</location>
        <topology evidence="2 19">Multi-pass membrane protein</topology>
    </subcellularLocation>
</comment>
<sequence length="234" mass="23729">MKVAFSWLTVLPLRVDAVDRAAARRAIALAPLVGVVLGGLVAAVMQGVHGLLGGLLCVGVVALATRGMHLDGLADTADGLGCYGPPERALAVMKDGGVGAFAVVTLVVTIGLQATAIATVHWGLIVVAFTAGRAAFSWCCREGVRAARPDGLGALVAGSQPVLVPICWFVLLFSAAIPTVPERLWQGPLAVAVAAVGLVVFTAHTRRRLGGITGDVLGAACELTTTLVLVAASV</sequence>
<evidence type="ECO:0000256" key="11">
    <source>
        <dbReference type="ARBA" id="ARBA00022842"/>
    </source>
</evidence>
<keyword evidence="12 19" id="KW-1133">Transmembrane helix</keyword>
<dbReference type="RefSeq" id="WP_243727545.1">
    <property type="nucleotide sequence ID" value="NZ_SLWS01000016.1"/>
</dbReference>
<evidence type="ECO:0000256" key="12">
    <source>
        <dbReference type="ARBA" id="ARBA00022989"/>
    </source>
</evidence>
<evidence type="ECO:0000256" key="5">
    <source>
        <dbReference type="ARBA" id="ARBA00013200"/>
    </source>
</evidence>
<organism evidence="20 21">
    <name type="scientific">Actinocrispum wychmicini</name>
    <dbReference type="NCBI Taxonomy" id="1213861"/>
    <lineage>
        <taxon>Bacteria</taxon>
        <taxon>Bacillati</taxon>
        <taxon>Actinomycetota</taxon>
        <taxon>Actinomycetes</taxon>
        <taxon>Pseudonocardiales</taxon>
        <taxon>Pseudonocardiaceae</taxon>
        <taxon>Actinocrispum</taxon>
    </lineage>
</organism>
<evidence type="ECO:0000256" key="10">
    <source>
        <dbReference type="ARBA" id="ARBA00022692"/>
    </source>
</evidence>
<evidence type="ECO:0000256" key="7">
    <source>
        <dbReference type="ARBA" id="ARBA00022475"/>
    </source>
</evidence>
<feature type="transmembrane region" description="Helical" evidence="19">
    <location>
        <begin position="183"/>
        <end position="203"/>
    </location>
</feature>
<protein>
    <recommendedName>
        <fullName evidence="6 19">Adenosylcobinamide-GDP ribazoletransferase</fullName>
        <ecNumber evidence="5 19">2.7.8.26</ecNumber>
    </recommendedName>
    <alternativeName>
        <fullName evidence="16 19">Cobalamin synthase</fullName>
    </alternativeName>
    <alternativeName>
        <fullName evidence="15 19">Cobalamin-5'-phosphate synthase</fullName>
    </alternativeName>
</protein>
<feature type="transmembrane region" description="Helical" evidence="19">
    <location>
        <begin position="27"/>
        <end position="44"/>
    </location>
</feature>
<dbReference type="UniPathway" id="UPA00148">
    <property type="reaction ID" value="UER00238"/>
</dbReference>